<keyword evidence="3" id="KW-1185">Reference proteome</keyword>
<reference evidence="2" key="1">
    <citation type="submission" date="2021-02" db="EMBL/GenBank/DDBJ databases">
        <authorList>
            <person name="Nowell W R."/>
        </authorList>
    </citation>
    <scope>NUCLEOTIDE SEQUENCE</scope>
</reference>
<feature type="compositionally biased region" description="Polar residues" evidence="1">
    <location>
        <begin position="339"/>
        <end position="349"/>
    </location>
</feature>
<evidence type="ECO:0000256" key="1">
    <source>
        <dbReference type="SAM" id="MobiDB-lite"/>
    </source>
</evidence>
<accession>A0A815LHV1</accession>
<dbReference type="OrthoDB" id="10042231at2759"/>
<gene>
    <name evidence="2" type="ORF">QVE165_LOCUS37188</name>
</gene>
<feature type="compositionally biased region" description="Pro residues" evidence="1">
    <location>
        <begin position="411"/>
        <end position="423"/>
    </location>
</feature>
<dbReference type="EMBL" id="CAJNOM010000383">
    <property type="protein sequence ID" value="CAF1406935.1"/>
    <property type="molecule type" value="Genomic_DNA"/>
</dbReference>
<comment type="caution">
    <text evidence="2">The sequence shown here is derived from an EMBL/GenBank/DDBJ whole genome shotgun (WGS) entry which is preliminary data.</text>
</comment>
<dbReference type="AlphaFoldDB" id="A0A815LHV1"/>
<sequence>MYPGPFKPVPMGFQYPGQQPASSLYQSPYGAYNNYAPPTRERSVPASTKANLPPTGPYAPTPTRRHSKHSRPTQCQHYDYNNTNQESKCNSTKRYQRQPYTPPNGVADQSLYSDEVKTSEELNRSPSPPSKSRLKPEDINNFDHEQKLNGYKHASGETVQNGDELRNSQDYNKRKSRSKRRAHHRHHHGPQPSSSQKRVTIYSKKNNEIRMFVFFKNQHPPLYNSHYQSHEDSSRRDDAYYKQAKRPARATHIDERHAAGVVHPPERPYSSVYSPYSPYQQPPGYYTPAAHYNPPPPVRQNPPDLNSPFEREIQRLRNHIHALESELQNLQRKIHKTTLNHPDTATQDDYNFKKHRGKRHSMRSPRQTPVIVEINNGHGDNVRDLSSKKRHHRAGSHVNSQRSKQQQPQLQPQPQPPQAPPPQQQQLRHSSKVPERVVKLHNYKAPSQSPKEQEINVCDCACIVTNHIPIPEPDVKPIPIVIAKQPREEAAVQLAQLAHAAAARVQARQHIPPPPPVQHQHVQLPEPLPPQSQQMIRDLNGSHPQKLMSTDLNNNHNQLNNNEIYNLGERNNRSAEKILDAFERFYKNIGRSSTSPVKVKYIPGEANCNHCQHRNINTNTNIQCPTGSRLSQSSSTTSSISERVVIQECKQKTTFAYA</sequence>
<feature type="compositionally biased region" description="Basic and acidic residues" evidence="1">
    <location>
        <begin position="163"/>
        <end position="173"/>
    </location>
</feature>
<proteinExistence type="predicted"/>
<evidence type="ECO:0000313" key="2">
    <source>
        <dbReference type="EMBL" id="CAF1406935.1"/>
    </source>
</evidence>
<dbReference type="Proteomes" id="UP000663832">
    <property type="component" value="Unassembled WGS sequence"/>
</dbReference>
<organism evidence="2 3">
    <name type="scientific">Adineta steineri</name>
    <dbReference type="NCBI Taxonomy" id="433720"/>
    <lineage>
        <taxon>Eukaryota</taxon>
        <taxon>Metazoa</taxon>
        <taxon>Spiralia</taxon>
        <taxon>Gnathifera</taxon>
        <taxon>Rotifera</taxon>
        <taxon>Eurotatoria</taxon>
        <taxon>Bdelloidea</taxon>
        <taxon>Adinetida</taxon>
        <taxon>Adinetidae</taxon>
        <taxon>Adineta</taxon>
    </lineage>
</organism>
<feature type="compositionally biased region" description="Basic residues" evidence="1">
    <location>
        <begin position="174"/>
        <end position="189"/>
    </location>
</feature>
<feature type="compositionally biased region" description="Basic residues" evidence="1">
    <location>
        <begin position="353"/>
        <end position="363"/>
    </location>
</feature>
<feature type="region of interest" description="Disordered" evidence="1">
    <location>
        <begin position="1"/>
        <end position="137"/>
    </location>
</feature>
<protein>
    <submittedName>
        <fullName evidence="2">Uncharacterized protein</fullName>
    </submittedName>
</protein>
<feature type="region of interest" description="Disordered" evidence="1">
    <location>
        <begin position="337"/>
        <end position="433"/>
    </location>
</feature>
<feature type="compositionally biased region" description="Basic and acidic residues" evidence="1">
    <location>
        <begin position="114"/>
        <end position="123"/>
    </location>
</feature>
<feature type="compositionally biased region" description="Polar residues" evidence="1">
    <location>
        <begin position="72"/>
        <end position="93"/>
    </location>
</feature>
<feature type="compositionally biased region" description="Polar residues" evidence="1">
    <location>
        <begin position="16"/>
        <end position="26"/>
    </location>
</feature>
<name>A0A815LHV1_9BILA</name>
<evidence type="ECO:0000313" key="3">
    <source>
        <dbReference type="Proteomes" id="UP000663832"/>
    </source>
</evidence>
<feature type="region of interest" description="Disordered" evidence="1">
    <location>
        <begin position="150"/>
        <end position="199"/>
    </location>
</feature>